<proteinExistence type="predicted"/>
<gene>
    <name evidence="1" type="ORF">HORIV_22910</name>
</gene>
<protein>
    <submittedName>
        <fullName evidence="1">Uncharacterized protein</fullName>
    </submittedName>
</protein>
<reference evidence="2" key="1">
    <citation type="journal article" date="2019" name="Microbiol. Resour. Announc.">
        <title>Complete Genome Sequence of Halomonas olivaria, a Moderately Halophilic Bacterium Isolated from Olive Processing Effluents, Obtained by Nanopore Sequencing.</title>
        <authorList>
            <person name="Nagata S."/>
            <person name="Ii K.M."/>
            <person name="Tsukimi T."/>
            <person name="Miura M.C."/>
            <person name="Galipon J."/>
            <person name="Arakawa K."/>
        </authorList>
    </citation>
    <scope>NUCLEOTIDE SEQUENCE [LARGE SCALE GENOMIC DNA]</scope>
    <source>
        <strain evidence="2">TYRC17</strain>
    </source>
</reference>
<evidence type="ECO:0000313" key="1">
    <source>
        <dbReference type="EMBL" id="BBI49870.1"/>
    </source>
</evidence>
<sequence length="139" mass="16106">MPRTTGSPRWNSMEVSLYDTSKRYIAPTKFVDTVFDCWDNPAVHPFWYTTELFRHILCILIDDMMEEGLDVEFWSYYLKDDLDGLINICKALLEKAPYIYDKRACEVVTAGLSYAIDNPDIFTLISAKGKSAYKNRLPI</sequence>
<accession>A0ABM7GH58</accession>
<evidence type="ECO:0000313" key="2">
    <source>
        <dbReference type="Proteomes" id="UP000289555"/>
    </source>
</evidence>
<keyword evidence="2" id="KW-1185">Reference proteome</keyword>
<dbReference type="Proteomes" id="UP000289555">
    <property type="component" value="Chromosome"/>
</dbReference>
<dbReference type="EMBL" id="AP019416">
    <property type="protein sequence ID" value="BBI49870.1"/>
    <property type="molecule type" value="Genomic_DNA"/>
</dbReference>
<name>A0ABM7GH58_9GAMM</name>
<organism evidence="1 2">
    <name type="scientific">Vreelandella olivaria</name>
    <dbReference type="NCBI Taxonomy" id="390919"/>
    <lineage>
        <taxon>Bacteria</taxon>
        <taxon>Pseudomonadati</taxon>
        <taxon>Pseudomonadota</taxon>
        <taxon>Gammaproteobacteria</taxon>
        <taxon>Oceanospirillales</taxon>
        <taxon>Halomonadaceae</taxon>
        <taxon>Vreelandella</taxon>
    </lineage>
</organism>